<dbReference type="InterPro" id="IPR001128">
    <property type="entry name" value="Cyt_P450"/>
</dbReference>
<comment type="function">
    <text evidence="14">Involved in the biosynthesis of (+)-sesamin, a furofuran class lignan. Functions in a dual catalytic mode. Catalyzes the synthesis of (+)-sesamin from (+)- pinoresinol by formation of two successive methylenedioxy bridges on (+)-pinoresinol and (+)-piperitol, respectively.</text>
</comment>
<reference evidence="18 19" key="1">
    <citation type="submission" date="2019-12" db="EMBL/GenBank/DDBJ databases">
        <authorList>
            <person name="Alioto T."/>
            <person name="Alioto T."/>
            <person name="Gomez Garrido J."/>
        </authorList>
    </citation>
    <scope>NUCLEOTIDE SEQUENCE [LARGE SCALE GENOMIC DNA]</scope>
</reference>
<comment type="cofactor">
    <cofactor evidence="1 16">
        <name>heme</name>
        <dbReference type="ChEBI" id="CHEBI:30413"/>
    </cofactor>
</comment>
<dbReference type="Gene3D" id="1.10.630.10">
    <property type="entry name" value="Cytochrome P450"/>
    <property type="match status" value="1"/>
</dbReference>
<evidence type="ECO:0000256" key="14">
    <source>
        <dbReference type="ARBA" id="ARBA00056759"/>
    </source>
</evidence>
<protein>
    <recommendedName>
        <fullName evidence="15">(+)-piperitol/(+)-sesamin synthase</fullName>
        <ecNumber evidence="15">1.14.19.74</ecNumber>
    </recommendedName>
</protein>
<dbReference type="PROSITE" id="PS00086">
    <property type="entry name" value="CYTOCHROME_P450"/>
    <property type="match status" value="1"/>
</dbReference>
<keyword evidence="4 16" id="KW-0349">Heme</keyword>
<dbReference type="Gramene" id="OE9A054791T2">
    <property type="protein sequence ID" value="OE9A054791C2"/>
    <property type="gene ID" value="OE9A054791"/>
</dbReference>
<evidence type="ECO:0000256" key="3">
    <source>
        <dbReference type="ARBA" id="ARBA00010617"/>
    </source>
</evidence>
<keyword evidence="9 16" id="KW-0408">Iron</keyword>
<dbReference type="AlphaFoldDB" id="A0A8S0U0G1"/>
<evidence type="ECO:0000256" key="15">
    <source>
        <dbReference type="ARBA" id="ARBA00066876"/>
    </source>
</evidence>
<organism evidence="18 19">
    <name type="scientific">Olea europaea subsp. europaea</name>
    <dbReference type="NCBI Taxonomy" id="158383"/>
    <lineage>
        <taxon>Eukaryota</taxon>
        <taxon>Viridiplantae</taxon>
        <taxon>Streptophyta</taxon>
        <taxon>Embryophyta</taxon>
        <taxon>Tracheophyta</taxon>
        <taxon>Spermatophyta</taxon>
        <taxon>Magnoliopsida</taxon>
        <taxon>eudicotyledons</taxon>
        <taxon>Gunneridae</taxon>
        <taxon>Pentapetalae</taxon>
        <taxon>asterids</taxon>
        <taxon>lamiids</taxon>
        <taxon>Lamiales</taxon>
        <taxon>Oleaceae</taxon>
        <taxon>Oleeae</taxon>
        <taxon>Olea</taxon>
    </lineage>
</organism>
<dbReference type="FunFam" id="1.10.630.10:FF:000023">
    <property type="entry name" value="Cytochrome P450 family protein"/>
    <property type="match status" value="1"/>
</dbReference>
<gene>
    <name evidence="18" type="ORF">OLEA9_A054791</name>
</gene>
<dbReference type="PRINTS" id="PR00463">
    <property type="entry name" value="EP450I"/>
</dbReference>
<keyword evidence="6 16" id="KW-0479">Metal-binding</keyword>
<dbReference type="PRINTS" id="PR00385">
    <property type="entry name" value="P450"/>
</dbReference>
<dbReference type="InterPro" id="IPR036396">
    <property type="entry name" value="Cyt_P450_sf"/>
</dbReference>
<dbReference type="InterPro" id="IPR002401">
    <property type="entry name" value="Cyt_P450_E_grp-I"/>
</dbReference>
<evidence type="ECO:0000256" key="9">
    <source>
        <dbReference type="ARBA" id="ARBA00023004"/>
    </source>
</evidence>
<comment type="subcellular location">
    <subcellularLocation>
        <location evidence="2">Membrane</location>
        <topology evidence="2">Single-pass membrane protein</topology>
    </subcellularLocation>
</comment>
<keyword evidence="7" id="KW-1133">Transmembrane helix</keyword>
<dbReference type="PANTHER" id="PTHR47947">
    <property type="entry name" value="CYTOCHROME P450 82C3-RELATED"/>
    <property type="match status" value="1"/>
</dbReference>
<evidence type="ECO:0000256" key="11">
    <source>
        <dbReference type="ARBA" id="ARBA00023136"/>
    </source>
</evidence>
<evidence type="ECO:0000256" key="17">
    <source>
        <dbReference type="RuleBase" id="RU000461"/>
    </source>
</evidence>
<keyword evidence="10 17" id="KW-0503">Monooxygenase</keyword>
<dbReference type="GO" id="GO:0005506">
    <property type="term" value="F:iron ion binding"/>
    <property type="evidence" value="ECO:0007669"/>
    <property type="project" value="InterPro"/>
</dbReference>
<keyword evidence="19" id="KW-1185">Reference proteome</keyword>
<evidence type="ECO:0000256" key="7">
    <source>
        <dbReference type="ARBA" id="ARBA00022989"/>
    </source>
</evidence>
<dbReference type="GO" id="GO:0016020">
    <property type="term" value="C:membrane"/>
    <property type="evidence" value="ECO:0007669"/>
    <property type="project" value="UniProtKB-SubCell"/>
</dbReference>
<comment type="catalytic activity">
    <reaction evidence="13">
        <text>(+)-piperitol + reduced [NADPH--hemoprotein reductase] + O2 = (+)-sesamin + oxidized [NADPH--hemoprotein reductase] + 2 H2O + H(+)</text>
        <dbReference type="Rhea" id="RHEA:56780"/>
        <dbReference type="Rhea" id="RHEA-COMP:11964"/>
        <dbReference type="Rhea" id="RHEA-COMP:11965"/>
        <dbReference type="ChEBI" id="CHEBI:15377"/>
        <dbReference type="ChEBI" id="CHEBI:15378"/>
        <dbReference type="ChEBI" id="CHEBI:15379"/>
        <dbReference type="ChEBI" id="CHEBI:57618"/>
        <dbReference type="ChEBI" id="CHEBI:58210"/>
        <dbReference type="ChEBI" id="CHEBI:66470"/>
        <dbReference type="ChEBI" id="CHEBI:141003"/>
        <dbReference type="EC" id="1.14.19.74"/>
    </reaction>
    <physiologicalReaction direction="left-to-right" evidence="13">
        <dbReference type="Rhea" id="RHEA:56781"/>
    </physiologicalReaction>
</comment>
<evidence type="ECO:0000313" key="18">
    <source>
        <dbReference type="EMBL" id="CAA3012142.1"/>
    </source>
</evidence>
<evidence type="ECO:0000256" key="5">
    <source>
        <dbReference type="ARBA" id="ARBA00022692"/>
    </source>
</evidence>
<evidence type="ECO:0000313" key="19">
    <source>
        <dbReference type="Proteomes" id="UP000594638"/>
    </source>
</evidence>
<evidence type="ECO:0000256" key="6">
    <source>
        <dbReference type="ARBA" id="ARBA00022723"/>
    </source>
</evidence>
<dbReference type="EMBL" id="CACTIH010007391">
    <property type="protein sequence ID" value="CAA3012142.1"/>
    <property type="molecule type" value="Genomic_DNA"/>
</dbReference>
<dbReference type="GO" id="GO:0102915">
    <property type="term" value="F:piperitol synthase activity"/>
    <property type="evidence" value="ECO:0007669"/>
    <property type="project" value="UniProtKB-EC"/>
</dbReference>
<evidence type="ECO:0000256" key="2">
    <source>
        <dbReference type="ARBA" id="ARBA00004167"/>
    </source>
</evidence>
<evidence type="ECO:0000256" key="13">
    <source>
        <dbReference type="ARBA" id="ARBA00052057"/>
    </source>
</evidence>
<comment type="catalytic activity">
    <reaction evidence="12">
        <text>(+)-pinoresinol + reduced [NADPH--hemoprotein reductase] + O2 = (+)-piperitol + oxidized [NADPH--hemoprotein reductase] + 2 H2O + H(+)</text>
        <dbReference type="Rhea" id="RHEA:56776"/>
        <dbReference type="Rhea" id="RHEA-COMP:11964"/>
        <dbReference type="Rhea" id="RHEA-COMP:11965"/>
        <dbReference type="ChEBI" id="CHEBI:40"/>
        <dbReference type="ChEBI" id="CHEBI:15377"/>
        <dbReference type="ChEBI" id="CHEBI:15378"/>
        <dbReference type="ChEBI" id="CHEBI:15379"/>
        <dbReference type="ChEBI" id="CHEBI:57618"/>
        <dbReference type="ChEBI" id="CHEBI:58210"/>
        <dbReference type="ChEBI" id="CHEBI:141003"/>
        <dbReference type="EC" id="1.14.19.74"/>
    </reaction>
    <physiologicalReaction direction="left-to-right" evidence="12">
        <dbReference type="Rhea" id="RHEA:56777"/>
    </physiologicalReaction>
</comment>
<name>A0A8S0U0G1_OLEEU</name>
<dbReference type="Proteomes" id="UP000594638">
    <property type="component" value="Unassembled WGS sequence"/>
</dbReference>
<evidence type="ECO:0000256" key="1">
    <source>
        <dbReference type="ARBA" id="ARBA00001971"/>
    </source>
</evidence>
<dbReference type="InterPro" id="IPR050651">
    <property type="entry name" value="Plant_Cytochrome_P450_Monoox"/>
</dbReference>
<keyword evidence="8 17" id="KW-0560">Oxidoreductase</keyword>
<dbReference type="CDD" id="cd20653">
    <property type="entry name" value="CYP81"/>
    <property type="match status" value="1"/>
</dbReference>
<dbReference type="InterPro" id="IPR017972">
    <property type="entry name" value="Cyt_P450_CS"/>
</dbReference>
<evidence type="ECO:0000256" key="8">
    <source>
        <dbReference type="ARBA" id="ARBA00023002"/>
    </source>
</evidence>
<keyword evidence="11" id="KW-0472">Membrane</keyword>
<feature type="binding site" description="axial binding residue" evidence="16">
    <location>
        <position position="380"/>
    </location>
    <ligand>
        <name>heme</name>
        <dbReference type="ChEBI" id="CHEBI:30413"/>
    </ligand>
    <ligandPart>
        <name>Fe</name>
        <dbReference type="ChEBI" id="CHEBI:18248"/>
    </ligandPart>
</feature>
<accession>A0A8S0U0G1</accession>
<evidence type="ECO:0000256" key="4">
    <source>
        <dbReference type="ARBA" id="ARBA00022617"/>
    </source>
</evidence>
<sequence length="445" mass="50461">MAARGKRKRKSPIFSLRFGTRLVVVVSSPTVAEECFTKNDIVLANRPRSLKGKYIGYNYTTLVGSPYGEHWRNLRRFTTVEIFSSSRLNMFLSVRQDEIKRLLQKLCQNSQRDFANVELKSLFSELSFNIIMRMVAGKRYFGESEDSKEAKHFRELIDEAFSLGFGSNPGDFLPLLRWIDYKGHEKNLARLSEKMDAFLQGLIEEHRRNKNGNTMIDHLLSLQESQPEYYTDTIIKGIMTIMLNAGTDTSAVTIEWALSVLLNHPEKLERAKAEIDSLVGNDRLVDESDLPKLHYLQAIISETFRLFPAAPLLVPHEASDNCKIQGYDIPRGTILLVNAWTLHRDPNVWDDPTSFKPERFEVGEVGPPKLMTFGMGRRSCPGAGLAQRVVGLTLGSLVQCFEWQRVNEMKVDLKEGVGISMPKAVPLEARCKARNVLHKVLSDVA</sequence>
<dbReference type="GO" id="GO:0020037">
    <property type="term" value="F:heme binding"/>
    <property type="evidence" value="ECO:0007669"/>
    <property type="project" value="InterPro"/>
</dbReference>
<evidence type="ECO:0000256" key="12">
    <source>
        <dbReference type="ARBA" id="ARBA00052022"/>
    </source>
</evidence>
<evidence type="ECO:0000256" key="16">
    <source>
        <dbReference type="PIRSR" id="PIRSR602401-1"/>
    </source>
</evidence>
<keyword evidence="5" id="KW-0812">Transmembrane</keyword>
<proteinExistence type="inferred from homology"/>
<evidence type="ECO:0000256" key="10">
    <source>
        <dbReference type="ARBA" id="ARBA00023033"/>
    </source>
</evidence>
<comment type="caution">
    <text evidence="18">The sequence shown here is derived from an EMBL/GenBank/DDBJ whole genome shotgun (WGS) entry which is preliminary data.</text>
</comment>
<dbReference type="PANTHER" id="PTHR47947:SF26">
    <property type="entry name" value="CYTOCHROME P450"/>
    <property type="match status" value="1"/>
</dbReference>
<dbReference type="Pfam" id="PF00067">
    <property type="entry name" value="p450"/>
    <property type="match status" value="1"/>
</dbReference>
<dbReference type="EC" id="1.14.19.74" evidence="15"/>
<dbReference type="SUPFAM" id="SSF48264">
    <property type="entry name" value="Cytochrome P450"/>
    <property type="match status" value="1"/>
</dbReference>
<dbReference type="OrthoDB" id="1055148at2759"/>
<comment type="similarity">
    <text evidence="3 17">Belongs to the cytochrome P450 family.</text>
</comment>